<protein>
    <submittedName>
        <fullName evidence="2">Uncharacterized protein</fullName>
    </submittedName>
</protein>
<accession>A0AAV7QMJ5</accession>
<sequence>MQGSGAVNSGLAMKKGTGRGHTADERMRVSSTMLLPMLRSSRNSTSTGKENTGPANADGLASSSVLITLVPPKDHHLQLLNIGH</sequence>
<reference evidence="2" key="1">
    <citation type="journal article" date="2022" name="bioRxiv">
        <title>Sequencing and chromosome-scale assembly of the giantPleurodeles waltlgenome.</title>
        <authorList>
            <person name="Brown T."/>
            <person name="Elewa A."/>
            <person name="Iarovenko S."/>
            <person name="Subramanian E."/>
            <person name="Araus A.J."/>
            <person name="Petzold A."/>
            <person name="Susuki M."/>
            <person name="Suzuki K.-i.T."/>
            <person name="Hayashi T."/>
            <person name="Toyoda A."/>
            <person name="Oliveira C."/>
            <person name="Osipova E."/>
            <person name="Leigh N.D."/>
            <person name="Simon A."/>
            <person name="Yun M.H."/>
        </authorList>
    </citation>
    <scope>NUCLEOTIDE SEQUENCE</scope>
    <source>
        <strain evidence="2">20211129_DDA</strain>
        <tissue evidence="2">Liver</tissue>
    </source>
</reference>
<dbReference type="Proteomes" id="UP001066276">
    <property type="component" value="Chromosome 6"/>
</dbReference>
<dbReference type="AlphaFoldDB" id="A0AAV7QMJ5"/>
<evidence type="ECO:0000313" key="3">
    <source>
        <dbReference type="Proteomes" id="UP001066276"/>
    </source>
</evidence>
<name>A0AAV7QMJ5_PLEWA</name>
<comment type="caution">
    <text evidence="2">The sequence shown here is derived from an EMBL/GenBank/DDBJ whole genome shotgun (WGS) entry which is preliminary data.</text>
</comment>
<organism evidence="2 3">
    <name type="scientific">Pleurodeles waltl</name>
    <name type="common">Iberian ribbed newt</name>
    <dbReference type="NCBI Taxonomy" id="8319"/>
    <lineage>
        <taxon>Eukaryota</taxon>
        <taxon>Metazoa</taxon>
        <taxon>Chordata</taxon>
        <taxon>Craniata</taxon>
        <taxon>Vertebrata</taxon>
        <taxon>Euteleostomi</taxon>
        <taxon>Amphibia</taxon>
        <taxon>Batrachia</taxon>
        <taxon>Caudata</taxon>
        <taxon>Salamandroidea</taxon>
        <taxon>Salamandridae</taxon>
        <taxon>Pleurodelinae</taxon>
        <taxon>Pleurodeles</taxon>
    </lineage>
</organism>
<dbReference type="EMBL" id="JANPWB010000010">
    <property type="protein sequence ID" value="KAJ1139505.1"/>
    <property type="molecule type" value="Genomic_DNA"/>
</dbReference>
<keyword evidence="3" id="KW-1185">Reference proteome</keyword>
<gene>
    <name evidence="2" type="ORF">NDU88_005876</name>
</gene>
<feature type="compositionally biased region" description="Polar residues" evidence="1">
    <location>
        <begin position="40"/>
        <end position="54"/>
    </location>
</feature>
<evidence type="ECO:0000313" key="2">
    <source>
        <dbReference type="EMBL" id="KAJ1139505.1"/>
    </source>
</evidence>
<evidence type="ECO:0000256" key="1">
    <source>
        <dbReference type="SAM" id="MobiDB-lite"/>
    </source>
</evidence>
<proteinExistence type="predicted"/>
<feature type="region of interest" description="Disordered" evidence="1">
    <location>
        <begin position="1"/>
        <end position="59"/>
    </location>
</feature>